<accession>F7ZI10</accession>
<protein>
    <recommendedName>
        <fullName evidence="4">Polymer-forming cytoskeletal protein</fullName>
    </recommendedName>
</protein>
<dbReference type="AlphaFoldDB" id="F7ZI10"/>
<dbReference type="KEGG" id="rli:RLO149_c030040"/>
<name>F7ZI10_ROSLO</name>
<dbReference type="InterPro" id="IPR007607">
    <property type="entry name" value="BacA/B"/>
</dbReference>
<keyword evidence="3" id="KW-1185">Reference proteome</keyword>
<evidence type="ECO:0000313" key="2">
    <source>
        <dbReference type="EMBL" id="AEI94960.1"/>
    </source>
</evidence>
<evidence type="ECO:0000313" key="3">
    <source>
        <dbReference type="Proteomes" id="UP000001353"/>
    </source>
</evidence>
<dbReference type="HOGENOM" id="CLU_072799_6_0_5"/>
<dbReference type="STRING" id="391595.RLO149_c030040"/>
<evidence type="ECO:0000256" key="1">
    <source>
        <dbReference type="ARBA" id="ARBA00044755"/>
    </source>
</evidence>
<proteinExistence type="inferred from homology"/>
<gene>
    <name evidence="2" type="ordered locus">RLO149_c030040</name>
</gene>
<dbReference type="PANTHER" id="PTHR35024">
    <property type="entry name" value="HYPOTHETICAL CYTOSOLIC PROTEIN"/>
    <property type="match status" value="1"/>
</dbReference>
<dbReference type="Pfam" id="PF04519">
    <property type="entry name" value="Bactofilin"/>
    <property type="match status" value="1"/>
</dbReference>
<organism evidence="2 3">
    <name type="scientific">Roseobacter litoralis (strain ATCC 49566 / DSM 6996 / JCM 21268 / NBRC 15278 / OCh 149)</name>
    <dbReference type="NCBI Taxonomy" id="391595"/>
    <lineage>
        <taxon>Bacteria</taxon>
        <taxon>Pseudomonadati</taxon>
        <taxon>Pseudomonadota</taxon>
        <taxon>Alphaproteobacteria</taxon>
        <taxon>Rhodobacterales</taxon>
        <taxon>Roseobacteraceae</taxon>
        <taxon>Roseobacter</taxon>
    </lineage>
</organism>
<dbReference type="eggNOG" id="COG1664">
    <property type="taxonomic scope" value="Bacteria"/>
</dbReference>
<sequence length="104" mass="10568">MAVSTIEEDLTIKGNISSKGGNVDVKGKVIGDVTAEAVLVHGTGSLDGALAAKKIAIQGKHKGTLKCDDLTFASTAQVEADVSARTMTTESGAKILGKVQITGQ</sequence>
<evidence type="ECO:0008006" key="4">
    <source>
        <dbReference type="Google" id="ProtNLM"/>
    </source>
</evidence>
<reference evidence="2 3" key="1">
    <citation type="journal article" date="2011" name="BMC Genomics">
        <title>Comparative genome analysis and genome-guided physiological analysis of Roseobacter litoralis.</title>
        <authorList>
            <person name="Kalhoefer D."/>
            <person name="Thole S."/>
            <person name="Voget S."/>
            <person name="Lehmann R."/>
            <person name="Liesegang H."/>
            <person name="Wollher A."/>
            <person name="Daniel R."/>
            <person name="Simon M."/>
            <person name="Brinkhoff T."/>
        </authorList>
    </citation>
    <scope>NUCLEOTIDE SEQUENCE [LARGE SCALE GENOMIC DNA]</scope>
    <source>
        <strain evidence="3">ATCC 49566 / DSM 6996 / JCM 21268 / NBRC 15278 / OCh 149</strain>
    </source>
</reference>
<dbReference type="OrthoDB" id="7744015at2"/>
<dbReference type="RefSeq" id="WP_013962871.1">
    <property type="nucleotide sequence ID" value="NC_015730.1"/>
</dbReference>
<dbReference type="Proteomes" id="UP000001353">
    <property type="component" value="Chromosome"/>
</dbReference>
<comment type="similarity">
    <text evidence="1">Belongs to the bactofilin family.</text>
</comment>
<dbReference type="EMBL" id="CP002623">
    <property type="protein sequence ID" value="AEI94960.1"/>
    <property type="molecule type" value="Genomic_DNA"/>
</dbReference>
<dbReference type="PANTHER" id="PTHR35024:SF4">
    <property type="entry name" value="POLYMER-FORMING CYTOSKELETAL PROTEIN"/>
    <property type="match status" value="1"/>
</dbReference>